<evidence type="ECO:0000313" key="3">
    <source>
        <dbReference type="Proteomes" id="UP000199370"/>
    </source>
</evidence>
<dbReference type="Gene3D" id="3.10.129.10">
    <property type="entry name" value="Hotdog Thioesterase"/>
    <property type="match status" value="1"/>
</dbReference>
<dbReference type="InterPro" id="IPR052342">
    <property type="entry name" value="MCH/BMMD"/>
</dbReference>
<keyword evidence="3" id="KW-1185">Reference proteome</keyword>
<dbReference type="RefSeq" id="WP_089731213.1">
    <property type="nucleotide sequence ID" value="NZ_FNIA01000001.1"/>
</dbReference>
<dbReference type="AlphaFoldDB" id="A0A1G9SLN3"/>
<name>A0A1G9SLN3_9EURY</name>
<protein>
    <submittedName>
        <fullName evidence="2">Acyl dehydratase</fullName>
    </submittedName>
</protein>
<accession>A0A1G9SLN3</accession>
<dbReference type="OrthoDB" id="225748at2157"/>
<dbReference type="InterPro" id="IPR002539">
    <property type="entry name" value="MaoC-like_dom"/>
</dbReference>
<dbReference type="SUPFAM" id="SSF54637">
    <property type="entry name" value="Thioesterase/thiol ester dehydrase-isomerase"/>
    <property type="match status" value="1"/>
</dbReference>
<sequence length="144" mass="15964">MEYFEDIAVGDTDDYGSYTVDAEEIMEFAGQYDPQPFHTDEEAAAESLFGGLVASGWHTSAITMRLLVTGIFPETSAMGAVGVDELRWPNPVRPGDELHVETEVLETEADYRPGVGLVRSRVETFDAEGELKQHFVSRALYGQR</sequence>
<dbReference type="InterPro" id="IPR029069">
    <property type="entry name" value="HotDog_dom_sf"/>
</dbReference>
<feature type="domain" description="MaoC-like" evidence="1">
    <location>
        <begin position="17"/>
        <end position="108"/>
    </location>
</feature>
<dbReference type="PANTHER" id="PTHR43664:SF1">
    <property type="entry name" value="BETA-METHYLMALYL-COA DEHYDRATASE"/>
    <property type="match status" value="1"/>
</dbReference>
<dbReference type="Proteomes" id="UP000199370">
    <property type="component" value="Unassembled WGS sequence"/>
</dbReference>
<organism evidence="2 3">
    <name type="scientific">Haloarchaeobius iranensis</name>
    <dbReference type="NCBI Taxonomy" id="996166"/>
    <lineage>
        <taxon>Archaea</taxon>
        <taxon>Methanobacteriati</taxon>
        <taxon>Methanobacteriota</taxon>
        <taxon>Stenosarchaea group</taxon>
        <taxon>Halobacteria</taxon>
        <taxon>Halobacteriales</taxon>
        <taxon>Halorubellaceae</taxon>
        <taxon>Haloarchaeobius</taxon>
    </lineage>
</organism>
<dbReference type="EMBL" id="FNIA01000001">
    <property type="protein sequence ID" value="SDM36394.1"/>
    <property type="molecule type" value="Genomic_DNA"/>
</dbReference>
<dbReference type="CDD" id="cd03454">
    <property type="entry name" value="YdeM"/>
    <property type="match status" value="1"/>
</dbReference>
<reference evidence="2 3" key="1">
    <citation type="submission" date="2016-10" db="EMBL/GenBank/DDBJ databases">
        <authorList>
            <person name="de Groot N.N."/>
        </authorList>
    </citation>
    <scope>NUCLEOTIDE SEQUENCE [LARGE SCALE GENOMIC DNA]</scope>
    <source>
        <strain evidence="3">EB21,IBRC-M 10013,KCTC 4048</strain>
    </source>
</reference>
<evidence type="ECO:0000259" key="1">
    <source>
        <dbReference type="Pfam" id="PF01575"/>
    </source>
</evidence>
<evidence type="ECO:0000313" key="2">
    <source>
        <dbReference type="EMBL" id="SDM36394.1"/>
    </source>
</evidence>
<proteinExistence type="predicted"/>
<gene>
    <name evidence="2" type="ORF">SAMN05192554_101259</name>
</gene>
<dbReference type="Pfam" id="PF01575">
    <property type="entry name" value="MaoC_dehydratas"/>
    <property type="match status" value="1"/>
</dbReference>
<dbReference type="PANTHER" id="PTHR43664">
    <property type="entry name" value="MONOAMINE OXIDASE-RELATED"/>
    <property type="match status" value="1"/>
</dbReference>
<dbReference type="STRING" id="996166.SAMN05192554_101259"/>